<dbReference type="Gene3D" id="3.30.565.10">
    <property type="entry name" value="Histidine kinase-like ATPase, C-terminal domain"/>
    <property type="match status" value="1"/>
</dbReference>
<dbReference type="InterPro" id="IPR004358">
    <property type="entry name" value="Sig_transdc_His_kin-like_C"/>
</dbReference>
<dbReference type="AlphaFoldDB" id="A0A3N2QY48"/>
<evidence type="ECO:0000256" key="5">
    <source>
        <dbReference type="ARBA" id="ARBA00022519"/>
    </source>
</evidence>
<evidence type="ECO:0000256" key="7">
    <source>
        <dbReference type="ARBA" id="ARBA00022679"/>
    </source>
</evidence>
<proteinExistence type="predicted"/>
<dbReference type="PANTHER" id="PTHR44936">
    <property type="entry name" value="SENSOR PROTEIN CREC"/>
    <property type="match status" value="1"/>
</dbReference>
<dbReference type="SMART" id="SM00388">
    <property type="entry name" value="HisKA"/>
    <property type="match status" value="1"/>
</dbReference>
<dbReference type="CDD" id="cd00082">
    <property type="entry name" value="HisKA"/>
    <property type="match status" value="1"/>
</dbReference>
<dbReference type="EMBL" id="RDRB01000006">
    <property type="protein sequence ID" value="ROU00121.1"/>
    <property type="molecule type" value="Genomic_DNA"/>
</dbReference>
<dbReference type="InterPro" id="IPR005467">
    <property type="entry name" value="His_kinase_dom"/>
</dbReference>
<keyword evidence="11" id="KW-0067">ATP-binding</keyword>
<evidence type="ECO:0000256" key="12">
    <source>
        <dbReference type="ARBA" id="ARBA00022989"/>
    </source>
</evidence>
<dbReference type="PROSITE" id="PS50109">
    <property type="entry name" value="HIS_KIN"/>
    <property type="match status" value="1"/>
</dbReference>
<gene>
    <name evidence="18" type="ORF">EAT49_12480</name>
</gene>
<evidence type="ECO:0000313" key="18">
    <source>
        <dbReference type="EMBL" id="ROU00121.1"/>
    </source>
</evidence>
<dbReference type="OrthoDB" id="9804645at2"/>
<keyword evidence="10" id="KW-0418">Kinase</keyword>
<evidence type="ECO:0000256" key="14">
    <source>
        <dbReference type="ARBA" id="ARBA00023136"/>
    </source>
</evidence>
<dbReference type="PANTHER" id="PTHR44936:SF5">
    <property type="entry name" value="SENSOR HISTIDINE KINASE ENVZ"/>
    <property type="match status" value="1"/>
</dbReference>
<evidence type="ECO:0000256" key="3">
    <source>
        <dbReference type="ARBA" id="ARBA00012438"/>
    </source>
</evidence>
<dbReference type="RefSeq" id="WP_123642669.1">
    <property type="nucleotide sequence ID" value="NZ_ML119086.1"/>
</dbReference>
<name>A0A3N2QY48_9RHOB</name>
<accession>A0A3N2QY48</accession>
<feature type="transmembrane region" description="Helical" evidence="15">
    <location>
        <begin position="161"/>
        <end position="180"/>
    </location>
</feature>
<keyword evidence="14 15" id="KW-0472">Membrane</keyword>
<keyword evidence="4" id="KW-1003">Cell membrane</keyword>
<evidence type="ECO:0000256" key="13">
    <source>
        <dbReference type="ARBA" id="ARBA00023012"/>
    </source>
</evidence>
<evidence type="ECO:0000256" key="6">
    <source>
        <dbReference type="ARBA" id="ARBA00022553"/>
    </source>
</evidence>
<comment type="caution">
    <text evidence="18">The sequence shown here is derived from an EMBL/GenBank/DDBJ whole genome shotgun (WGS) entry which is preliminary data.</text>
</comment>
<feature type="domain" description="Histidine kinase" evidence="16">
    <location>
        <begin position="240"/>
        <end position="440"/>
    </location>
</feature>
<dbReference type="EC" id="2.7.13.3" evidence="3"/>
<evidence type="ECO:0000256" key="8">
    <source>
        <dbReference type="ARBA" id="ARBA00022692"/>
    </source>
</evidence>
<evidence type="ECO:0000256" key="4">
    <source>
        <dbReference type="ARBA" id="ARBA00022475"/>
    </source>
</evidence>
<evidence type="ECO:0000259" key="17">
    <source>
        <dbReference type="PROSITE" id="PS50885"/>
    </source>
</evidence>
<comment type="subcellular location">
    <subcellularLocation>
        <location evidence="2">Cell inner membrane</location>
        <topology evidence="2">Multi-pass membrane protein</topology>
    </subcellularLocation>
</comment>
<feature type="domain" description="HAMP" evidence="17">
    <location>
        <begin position="181"/>
        <end position="232"/>
    </location>
</feature>
<dbReference type="InterPro" id="IPR003661">
    <property type="entry name" value="HisK_dim/P_dom"/>
</dbReference>
<evidence type="ECO:0000256" key="11">
    <source>
        <dbReference type="ARBA" id="ARBA00022840"/>
    </source>
</evidence>
<dbReference type="Pfam" id="PF00512">
    <property type="entry name" value="HisKA"/>
    <property type="match status" value="1"/>
</dbReference>
<dbReference type="PRINTS" id="PR00344">
    <property type="entry name" value="BCTRLSENSOR"/>
</dbReference>
<dbReference type="Gene3D" id="1.10.287.130">
    <property type="match status" value="1"/>
</dbReference>
<evidence type="ECO:0000256" key="2">
    <source>
        <dbReference type="ARBA" id="ARBA00004429"/>
    </source>
</evidence>
<evidence type="ECO:0000256" key="9">
    <source>
        <dbReference type="ARBA" id="ARBA00022741"/>
    </source>
</evidence>
<keyword evidence="9" id="KW-0547">Nucleotide-binding</keyword>
<sequence>MSFGWLKRYMPRGLYGRAALILLLPIFGLQVIVTVAFIQRHFADVTTQMAESIGYDLRLLAETVREAPDPETARAAIADLAPSLGLVASLEAGPTPSADLVRFLDLSGGIVIARLQEEVTGLRATVLPDHRDVEVWLDTPHGPLLIEFDRDRISASNPHQLIVLMLFFGILLSVIAYIYLRNQLRPITRMAHAAEEFGKGRIEPYTPSGATELRAAGRAFVEMRGRIERQTQSRTMMLSGVSHDLRTPLTRLRLGLSMLDEEEAAPLLKDVDEMQHLLDTFLDFARDNAEDAQAEADPVTLVRAAVEDARRAGRNVSLGSGTPEEAQVMGLRPMALRRALDNLLGNAVRYGTRAVVTVRTTPRAVTIIVEDDGPGIPPEARDQAVRPFVRLDPARNQDRGSGVGLGLAIVSDVARAHGGVLRLGTSEDLGGLKAELRIAR</sequence>
<dbReference type="SMART" id="SM00304">
    <property type="entry name" value="HAMP"/>
    <property type="match status" value="1"/>
</dbReference>
<keyword evidence="5" id="KW-0997">Cell inner membrane</keyword>
<evidence type="ECO:0000313" key="19">
    <source>
        <dbReference type="Proteomes" id="UP000268016"/>
    </source>
</evidence>
<keyword evidence="6" id="KW-0597">Phosphoprotein</keyword>
<dbReference type="SUPFAM" id="SSF47384">
    <property type="entry name" value="Homodimeric domain of signal transducing histidine kinase"/>
    <property type="match status" value="1"/>
</dbReference>
<dbReference type="InterPro" id="IPR036097">
    <property type="entry name" value="HisK_dim/P_sf"/>
</dbReference>
<dbReference type="InterPro" id="IPR036890">
    <property type="entry name" value="HATPase_C_sf"/>
</dbReference>
<comment type="catalytic activity">
    <reaction evidence="1">
        <text>ATP + protein L-histidine = ADP + protein N-phospho-L-histidine.</text>
        <dbReference type="EC" id="2.7.13.3"/>
    </reaction>
</comment>
<keyword evidence="13" id="KW-0902">Two-component regulatory system</keyword>
<dbReference type="Proteomes" id="UP000268016">
    <property type="component" value="Unassembled WGS sequence"/>
</dbReference>
<dbReference type="Pfam" id="PF02518">
    <property type="entry name" value="HATPase_c"/>
    <property type="match status" value="1"/>
</dbReference>
<keyword evidence="7" id="KW-0808">Transferase</keyword>
<dbReference type="GO" id="GO:0005886">
    <property type="term" value="C:plasma membrane"/>
    <property type="evidence" value="ECO:0007669"/>
    <property type="project" value="UniProtKB-SubCell"/>
</dbReference>
<evidence type="ECO:0000256" key="1">
    <source>
        <dbReference type="ARBA" id="ARBA00000085"/>
    </source>
</evidence>
<reference evidence="18 19" key="1">
    <citation type="submission" date="2018-10" db="EMBL/GenBank/DDBJ databases">
        <title>Histidinibacterium lentulum gen. nov., sp. nov., a marine bacterium from the culture broth of Picochlorum sp. 122.</title>
        <authorList>
            <person name="Wang G."/>
        </authorList>
    </citation>
    <scope>NUCLEOTIDE SEQUENCE [LARGE SCALE GENOMIC DNA]</scope>
    <source>
        <strain evidence="18 19">B17</strain>
    </source>
</reference>
<protein>
    <recommendedName>
        <fullName evidence="3">histidine kinase</fullName>
        <ecNumber evidence="3">2.7.13.3</ecNumber>
    </recommendedName>
</protein>
<dbReference type="InterPro" id="IPR050980">
    <property type="entry name" value="2C_sensor_his_kinase"/>
</dbReference>
<dbReference type="InterPro" id="IPR003594">
    <property type="entry name" value="HATPase_dom"/>
</dbReference>
<evidence type="ECO:0000256" key="15">
    <source>
        <dbReference type="SAM" id="Phobius"/>
    </source>
</evidence>
<dbReference type="GO" id="GO:0005524">
    <property type="term" value="F:ATP binding"/>
    <property type="evidence" value="ECO:0007669"/>
    <property type="project" value="UniProtKB-KW"/>
</dbReference>
<evidence type="ECO:0000256" key="10">
    <source>
        <dbReference type="ARBA" id="ARBA00022777"/>
    </source>
</evidence>
<dbReference type="Pfam" id="PF00672">
    <property type="entry name" value="HAMP"/>
    <property type="match status" value="1"/>
</dbReference>
<keyword evidence="19" id="KW-1185">Reference proteome</keyword>
<evidence type="ECO:0000259" key="16">
    <source>
        <dbReference type="PROSITE" id="PS50109"/>
    </source>
</evidence>
<dbReference type="PROSITE" id="PS50885">
    <property type="entry name" value="HAMP"/>
    <property type="match status" value="1"/>
</dbReference>
<organism evidence="18 19">
    <name type="scientific">Histidinibacterium lentulum</name>
    <dbReference type="NCBI Taxonomy" id="2480588"/>
    <lineage>
        <taxon>Bacteria</taxon>
        <taxon>Pseudomonadati</taxon>
        <taxon>Pseudomonadota</taxon>
        <taxon>Alphaproteobacteria</taxon>
        <taxon>Rhodobacterales</taxon>
        <taxon>Paracoccaceae</taxon>
        <taxon>Histidinibacterium</taxon>
    </lineage>
</organism>
<dbReference type="SUPFAM" id="SSF55874">
    <property type="entry name" value="ATPase domain of HSP90 chaperone/DNA topoisomerase II/histidine kinase"/>
    <property type="match status" value="1"/>
</dbReference>
<dbReference type="SMART" id="SM00387">
    <property type="entry name" value="HATPase_c"/>
    <property type="match status" value="1"/>
</dbReference>
<dbReference type="GO" id="GO:0000155">
    <property type="term" value="F:phosphorelay sensor kinase activity"/>
    <property type="evidence" value="ECO:0007669"/>
    <property type="project" value="InterPro"/>
</dbReference>
<keyword evidence="8 15" id="KW-0812">Transmembrane</keyword>
<dbReference type="InterPro" id="IPR003660">
    <property type="entry name" value="HAMP_dom"/>
</dbReference>
<keyword evidence="12 15" id="KW-1133">Transmembrane helix</keyword>